<proteinExistence type="predicted"/>
<protein>
    <submittedName>
        <fullName evidence="2">Putative transcriptional regulator</fullName>
    </submittedName>
</protein>
<feature type="domain" description="HTH cro/C1-type" evidence="1">
    <location>
        <begin position="14"/>
        <end position="43"/>
    </location>
</feature>
<gene>
    <name evidence="2" type="ORF">SAMN02745247_01789</name>
</gene>
<accession>A0A1M7SH03</accession>
<dbReference type="Proteomes" id="UP000184097">
    <property type="component" value="Unassembled WGS sequence"/>
</dbReference>
<dbReference type="EMBL" id="FRDH01000006">
    <property type="protein sequence ID" value="SHN57778.1"/>
    <property type="molecule type" value="Genomic_DNA"/>
</dbReference>
<dbReference type="Pfam" id="PF01381">
    <property type="entry name" value="HTH_3"/>
    <property type="match status" value="1"/>
</dbReference>
<dbReference type="AlphaFoldDB" id="A0A1M7SH03"/>
<dbReference type="Gene3D" id="1.10.260.40">
    <property type="entry name" value="lambda repressor-like DNA-binding domains"/>
    <property type="match status" value="1"/>
</dbReference>
<evidence type="ECO:0000259" key="1">
    <source>
        <dbReference type="PROSITE" id="PS50943"/>
    </source>
</evidence>
<evidence type="ECO:0000313" key="3">
    <source>
        <dbReference type="Proteomes" id="UP000184097"/>
    </source>
</evidence>
<dbReference type="PROSITE" id="PS50943">
    <property type="entry name" value="HTH_CROC1"/>
    <property type="match status" value="1"/>
</dbReference>
<sequence>MKYITPDHVTGQTIKDMRQMLSMTQKEFADFVNVSKPTIERWEMGDKEINGPVVLLQQILLMHPEIQEELKLPEKKLPLRMLYYYKDSVCTVIDVDEINREIRIKNYAKSLLYRAFGKNDAPTYEDYEEFLESRCFPRGRDKQKLMLKELDIPFYDPILIIEKTKGRMADDSFWIEIVR</sequence>
<dbReference type="CDD" id="cd00093">
    <property type="entry name" value="HTH_XRE"/>
    <property type="match status" value="1"/>
</dbReference>
<evidence type="ECO:0000313" key="2">
    <source>
        <dbReference type="EMBL" id="SHN57778.1"/>
    </source>
</evidence>
<dbReference type="SUPFAM" id="SSF47413">
    <property type="entry name" value="lambda repressor-like DNA-binding domains"/>
    <property type="match status" value="1"/>
</dbReference>
<reference evidence="2 3" key="1">
    <citation type="submission" date="2016-12" db="EMBL/GenBank/DDBJ databases">
        <authorList>
            <person name="Song W.-J."/>
            <person name="Kurnit D.M."/>
        </authorList>
    </citation>
    <scope>NUCLEOTIDE SEQUENCE [LARGE SCALE GENOMIC DNA]</scope>
    <source>
        <strain evidence="2 3">DSM 14810</strain>
    </source>
</reference>
<dbReference type="InterPro" id="IPR010982">
    <property type="entry name" value="Lambda_DNA-bd_dom_sf"/>
</dbReference>
<dbReference type="RefSeq" id="WP_072703063.1">
    <property type="nucleotide sequence ID" value="NZ_FRDH01000006.1"/>
</dbReference>
<name>A0A1M7SH03_9FIRM</name>
<dbReference type="GO" id="GO:0003677">
    <property type="term" value="F:DNA binding"/>
    <property type="evidence" value="ECO:0007669"/>
    <property type="project" value="InterPro"/>
</dbReference>
<dbReference type="InterPro" id="IPR001387">
    <property type="entry name" value="Cro/C1-type_HTH"/>
</dbReference>
<organism evidence="2 3">
    <name type="scientific">Butyrivibrio hungatei DSM 14810</name>
    <dbReference type="NCBI Taxonomy" id="1121132"/>
    <lineage>
        <taxon>Bacteria</taxon>
        <taxon>Bacillati</taxon>
        <taxon>Bacillota</taxon>
        <taxon>Clostridia</taxon>
        <taxon>Lachnospirales</taxon>
        <taxon>Lachnospiraceae</taxon>
        <taxon>Butyrivibrio</taxon>
    </lineage>
</organism>